<evidence type="ECO:0000313" key="3">
    <source>
        <dbReference type="Proteomes" id="UP000067689"/>
    </source>
</evidence>
<gene>
    <name evidence="2" type="ORF">AERYTH_05850</name>
</gene>
<dbReference type="PATRIC" id="fig|2041.4.peg.1215"/>
<keyword evidence="3" id="KW-1185">Reference proteome</keyword>
<proteinExistence type="predicted"/>
<dbReference type="InterPro" id="IPR000073">
    <property type="entry name" value="AB_hydrolase_1"/>
</dbReference>
<dbReference type="Pfam" id="PF12697">
    <property type="entry name" value="Abhydrolase_6"/>
    <property type="match status" value="1"/>
</dbReference>
<dbReference type="PANTHER" id="PTHR43433">
    <property type="entry name" value="HYDROLASE, ALPHA/BETA FOLD FAMILY PROTEIN"/>
    <property type="match status" value="1"/>
</dbReference>
<dbReference type="PANTHER" id="PTHR43433:SF5">
    <property type="entry name" value="AB HYDROLASE-1 DOMAIN-CONTAINING PROTEIN"/>
    <property type="match status" value="1"/>
</dbReference>
<sequence>MSTPRSLDLPPGVVAATVQTPRGRFAVHHAQVEHPRAHVLLVPGWTGSKEDFTPLLPLVAGAGFSVTAYDQRGQHETSADDADDFSLGALAADAAALAETLGTTPVHLLGHSFGGLVAQTAAIEHTARWASLSLLCTGPAALGASPERPLDELVARLDGPEPIGDVYRALKASSLGTHPPEIEAFLLRRFETNSRVGLRALTQHLLDAPDRVAEVAATGLPAWVGRGAGDDAWPHAVQDDLAARLGTTVQVVPGADHSPAVENPVGLAAAWLPFLEDLS</sequence>
<reference evidence="2 3" key="1">
    <citation type="journal article" date="1991" name="Int. J. Syst. Bacteriol.">
        <title>Description of the erythromycin-producing bacterium Arthrobacter sp. strain NRRL B-3381 as Aeromicrobium erythreum gen. nov., sp. nov.</title>
        <authorList>
            <person name="Miller E.S."/>
            <person name="Woese C.R."/>
            <person name="Brenner S."/>
        </authorList>
    </citation>
    <scope>NUCLEOTIDE SEQUENCE [LARGE SCALE GENOMIC DNA]</scope>
    <source>
        <strain evidence="2 3">AR18</strain>
    </source>
</reference>
<feature type="domain" description="AB hydrolase-1" evidence="1">
    <location>
        <begin position="39"/>
        <end position="270"/>
    </location>
</feature>
<dbReference type="Proteomes" id="UP000067689">
    <property type="component" value="Chromosome"/>
</dbReference>
<organism evidence="2 3">
    <name type="scientific">Aeromicrobium erythreum</name>
    <dbReference type="NCBI Taxonomy" id="2041"/>
    <lineage>
        <taxon>Bacteria</taxon>
        <taxon>Bacillati</taxon>
        <taxon>Actinomycetota</taxon>
        <taxon>Actinomycetes</taxon>
        <taxon>Propionibacteriales</taxon>
        <taxon>Nocardioidaceae</taxon>
        <taxon>Aeromicrobium</taxon>
    </lineage>
</organism>
<dbReference type="STRING" id="2041.AERYTH_05850"/>
<dbReference type="InterPro" id="IPR050471">
    <property type="entry name" value="AB_hydrolase"/>
</dbReference>
<evidence type="ECO:0000313" key="2">
    <source>
        <dbReference type="EMBL" id="ALX04257.1"/>
    </source>
</evidence>
<dbReference type="GO" id="GO:0004806">
    <property type="term" value="F:triacylglycerol lipase activity"/>
    <property type="evidence" value="ECO:0007669"/>
    <property type="project" value="TreeGrafter"/>
</dbReference>
<accession>A0A0U4BG23</accession>
<dbReference type="RefSeq" id="WP_067855851.1">
    <property type="nucleotide sequence ID" value="NZ_CP011502.1"/>
</dbReference>
<dbReference type="InterPro" id="IPR029058">
    <property type="entry name" value="AB_hydrolase_fold"/>
</dbReference>
<dbReference type="Gene3D" id="3.40.50.1820">
    <property type="entry name" value="alpha/beta hydrolase"/>
    <property type="match status" value="1"/>
</dbReference>
<dbReference type="SUPFAM" id="SSF53474">
    <property type="entry name" value="alpha/beta-Hydrolases"/>
    <property type="match status" value="1"/>
</dbReference>
<evidence type="ECO:0000259" key="1">
    <source>
        <dbReference type="Pfam" id="PF12697"/>
    </source>
</evidence>
<dbReference type="OrthoDB" id="3211023at2"/>
<dbReference type="AlphaFoldDB" id="A0A0U4BG23"/>
<name>A0A0U4BG23_9ACTN</name>
<dbReference type="GO" id="GO:0046503">
    <property type="term" value="P:glycerolipid catabolic process"/>
    <property type="evidence" value="ECO:0007669"/>
    <property type="project" value="TreeGrafter"/>
</dbReference>
<protein>
    <recommendedName>
        <fullName evidence="1">AB hydrolase-1 domain-containing protein</fullName>
    </recommendedName>
</protein>
<dbReference type="EMBL" id="CP011502">
    <property type="protein sequence ID" value="ALX04257.1"/>
    <property type="molecule type" value="Genomic_DNA"/>
</dbReference>
<dbReference type="KEGG" id="aer:AERYTH_05850"/>